<sequence>MIIGNITVGGSGKTPLLIQLVKYLQHHRVRVGVISRGYGGQGPFPALVTLDSVPDQVGDEPCLIVQSTEVPMVVGGNRQANIELLLQHYELDLIISDDGLQHWALARQIEWIVLDNNRGLGNQKLLPEGYLREPVNLMKHIVIPARFASSRLPGKPLLEIHGRAMILRVVDQAKKVQGFDDLCVATDDPRIAALCRAEGVDVVMTDPSHPSGTDRLSEVARIKGWNAEDIIVNVQGDEPLLPAQLVIQVAELLAQKADCSMSTLCEPIHQLDEFQRDSIVKVVMSKFNEALYFSRAQIPYDREGVKQAEQKPHQHAYRHLGLYAYRVKLLQEYVTWDMGVLEQLESLEQLRVLENGHRIAIDIAQVNLPPGVDTQTDLDRLNALDVAVFE</sequence>
<keyword evidence="3" id="KW-0548">Nucleotidyltransferase</keyword>
<dbReference type="Pfam" id="PF02348">
    <property type="entry name" value="CTP_transf_3"/>
    <property type="match status" value="1"/>
</dbReference>
<keyword evidence="10" id="KW-1185">Reference proteome</keyword>
<dbReference type="NCBIfam" id="NF003950">
    <property type="entry name" value="PRK05450.1-3"/>
    <property type="match status" value="1"/>
</dbReference>
<dbReference type="Pfam" id="PF02606">
    <property type="entry name" value="LpxK"/>
    <property type="match status" value="1"/>
</dbReference>
<evidence type="ECO:0000313" key="9">
    <source>
        <dbReference type="EMBL" id="CAD7636445.1"/>
    </source>
</evidence>
<dbReference type="OrthoDB" id="10266376at2759"/>
<dbReference type="GO" id="GO:0016020">
    <property type="term" value="C:membrane"/>
    <property type="evidence" value="ECO:0007669"/>
    <property type="project" value="UniProtKB-SubCell"/>
</dbReference>
<evidence type="ECO:0000256" key="6">
    <source>
        <dbReference type="ARBA" id="ARBA00060845"/>
    </source>
</evidence>
<comment type="subcellular location">
    <subcellularLocation>
        <location evidence="1">Membrane</location>
    </subcellularLocation>
</comment>
<keyword evidence="2" id="KW-0808">Transferase</keyword>
<protein>
    <recommendedName>
        <fullName evidence="7">3-deoxy-manno-octulosonate cytidylyltransferase</fullName>
        <ecNumber evidence="7">2.7.7.38</ecNumber>
    </recommendedName>
    <alternativeName>
        <fullName evidence="8">CMP-2-keto-3-deoxyoctulosonic acid synthase</fullName>
    </alternativeName>
</protein>
<comment type="catalytic activity">
    <reaction evidence="4">
        <text>3-deoxy-alpha-D-manno-oct-2-ulosonate + CTP = CMP-3-deoxy-beta-D-manno-octulosonate + diphosphate</text>
        <dbReference type="Rhea" id="RHEA:23448"/>
        <dbReference type="ChEBI" id="CHEBI:33019"/>
        <dbReference type="ChEBI" id="CHEBI:37563"/>
        <dbReference type="ChEBI" id="CHEBI:85986"/>
        <dbReference type="ChEBI" id="CHEBI:85987"/>
        <dbReference type="EC" id="2.7.7.38"/>
    </reaction>
</comment>
<dbReference type="HAMAP" id="MF_00057">
    <property type="entry name" value="KdsB"/>
    <property type="match status" value="1"/>
</dbReference>
<evidence type="ECO:0000256" key="3">
    <source>
        <dbReference type="ARBA" id="ARBA00022695"/>
    </source>
</evidence>
<dbReference type="GO" id="GO:0044281">
    <property type="term" value="P:small molecule metabolic process"/>
    <property type="evidence" value="ECO:0007669"/>
    <property type="project" value="UniProtKB-ARBA"/>
</dbReference>
<dbReference type="NCBIfam" id="NF009905">
    <property type="entry name" value="PRK13368.1"/>
    <property type="match status" value="1"/>
</dbReference>
<evidence type="ECO:0000313" key="10">
    <source>
        <dbReference type="Proteomes" id="UP000728032"/>
    </source>
</evidence>
<dbReference type="PANTHER" id="PTHR42866">
    <property type="entry name" value="3-DEOXY-MANNO-OCTULOSONATE CYTIDYLYLTRANSFERASE"/>
    <property type="match status" value="1"/>
</dbReference>
<evidence type="ECO:0000256" key="8">
    <source>
        <dbReference type="ARBA" id="ARBA00082857"/>
    </source>
</evidence>
<dbReference type="GO" id="GO:0009245">
    <property type="term" value="P:lipid A biosynthetic process"/>
    <property type="evidence" value="ECO:0007669"/>
    <property type="project" value="InterPro"/>
</dbReference>
<dbReference type="InterPro" id="IPR027417">
    <property type="entry name" value="P-loop_NTPase"/>
</dbReference>
<dbReference type="GO" id="GO:0005524">
    <property type="term" value="F:ATP binding"/>
    <property type="evidence" value="ECO:0007669"/>
    <property type="project" value="InterPro"/>
</dbReference>
<dbReference type="InterPro" id="IPR003329">
    <property type="entry name" value="Cytidylyl_trans"/>
</dbReference>
<accession>A0A7R9L7I0</accession>
<dbReference type="CDD" id="cd02517">
    <property type="entry name" value="CMP-KDO-Synthetase"/>
    <property type="match status" value="1"/>
</dbReference>
<dbReference type="NCBIfam" id="TIGR00682">
    <property type="entry name" value="lpxK"/>
    <property type="match status" value="1"/>
</dbReference>
<dbReference type="InterPro" id="IPR029044">
    <property type="entry name" value="Nucleotide-diphossugar_trans"/>
</dbReference>
<evidence type="ECO:0000256" key="4">
    <source>
        <dbReference type="ARBA" id="ARBA00050198"/>
    </source>
</evidence>
<dbReference type="PANTHER" id="PTHR42866:SF2">
    <property type="entry name" value="3-DEOXY-MANNO-OCTULOSONATE CYTIDYLYLTRANSFERASE, MITOCHONDRIAL"/>
    <property type="match status" value="1"/>
</dbReference>
<comment type="pathway">
    <text evidence="5">Nucleotide-sugar biosynthesis; CMP-3-deoxy-D-manno-octulosonate biosynthesis; CMP-3-deoxy-D-manno-octulosonate from 3-deoxy-D-manno-octulosonate and CTP: step 1/1.</text>
</comment>
<dbReference type="Proteomes" id="UP000728032">
    <property type="component" value="Unassembled WGS sequence"/>
</dbReference>
<gene>
    <name evidence="9" type="ORF">ONB1V03_LOCUS192</name>
</gene>
<evidence type="ECO:0000256" key="5">
    <source>
        <dbReference type="ARBA" id="ARBA00060624"/>
    </source>
</evidence>
<dbReference type="AlphaFoldDB" id="A0A7R9L7I0"/>
<dbReference type="InterPro" id="IPR004528">
    <property type="entry name" value="KdsB"/>
</dbReference>
<dbReference type="Gene3D" id="3.90.550.10">
    <property type="entry name" value="Spore Coat Polysaccharide Biosynthesis Protein SpsA, Chain A"/>
    <property type="match status" value="1"/>
</dbReference>
<dbReference type="FunFam" id="3.90.550.10:FF:000011">
    <property type="entry name" value="3-deoxy-manno-octulosonate cytidylyltransferase"/>
    <property type="match status" value="1"/>
</dbReference>
<organism evidence="9">
    <name type="scientific">Oppiella nova</name>
    <dbReference type="NCBI Taxonomy" id="334625"/>
    <lineage>
        <taxon>Eukaryota</taxon>
        <taxon>Metazoa</taxon>
        <taxon>Ecdysozoa</taxon>
        <taxon>Arthropoda</taxon>
        <taxon>Chelicerata</taxon>
        <taxon>Arachnida</taxon>
        <taxon>Acari</taxon>
        <taxon>Acariformes</taxon>
        <taxon>Sarcoptiformes</taxon>
        <taxon>Oribatida</taxon>
        <taxon>Brachypylina</taxon>
        <taxon>Oppioidea</taxon>
        <taxon>Oppiidae</taxon>
        <taxon>Oppiella</taxon>
    </lineage>
</organism>
<proteinExistence type="inferred from homology"/>
<evidence type="ECO:0000256" key="1">
    <source>
        <dbReference type="ARBA" id="ARBA00004370"/>
    </source>
</evidence>
<comment type="similarity">
    <text evidence="6">Belongs to the KdsB family.</text>
</comment>
<dbReference type="EMBL" id="OC914831">
    <property type="protein sequence ID" value="CAD7636445.1"/>
    <property type="molecule type" value="Genomic_DNA"/>
</dbReference>
<dbReference type="NCBIfam" id="NF003952">
    <property type="entry name" value="PRK05450.1-5"/>
    <property type="match status" value="1"/>
</dbReference>
<dbReference type="SUPFAM" id="SSF53448">
    <property type="entry name" value="Nucleotide-diphospho-sugar transferases"/>
    <property type="match status" value="1"/>
</dbReference>
<dbReference type="InterPro" id="IPR003758">
    <property type="entry name" value="LpxK"/>
</dbReference>
<dbReference type="SUPFAM" id="SSF52540">
    <property type="entry name" value="P-loop containing nucleoside triphosphate hydrolases"/>
    <property type="match status" value="1"/>
</dbReference>
<reference evidence="9" key="1">
    <citation type="submission" date="2020-11" db="EMBL/GenBank/DDBJ databases">
        <authorList>
            <person name="Tran Van P."/>
        </authorList>
    </citation>
    <scope>NUCLEOTIDE SEQUENCE</scope>
</reference>
<evidence type="ECO:0000256" key="7">
    <source>
        <dbReference type="ARBA" id="ARBA00066873"/>
    </source>
</evidence>
<dbReference type="NCBIfam" id="TIGR00466">
    <property type="entry name" value="kdsB"/>
    <property type="match status" value="1"/>
</dbReference>
<dbReference type="EC" id="2.7.7.38" evidence="7"/>
<dbReference type="GO" id="GO:0009029">
    <property type="term" value="F:lipid-A 4'-kinase activity"/>
    <property type="evidence" value="ECO:0007669"/>
    <property type="project" value="InterPro"/>
</dbReference>
<name>A0A7R9L7I0_9ACAR</name>
<dbReference type="UniPathway" id="UPA00359">
    <property type="reaction ID" value="UER00482"/>
</dbReference>
<dbReference type="GO" id="GO:0005829">
    <property type="term" value="C:cytosol"/>
    <property type="evidence" value="ECO:0007669"/>
    <property type="project" value="TreeGrafter"/>
</dbReference>
<dbReference type="EMBL" id="CAJPVJ010000006">
    <property type="protein sequence ID" value="CAG2157146.1"/>
    <property type="molecule type" value="Genomic_DNA"/>
</dbReference>
<evidence type="ECO:0000256" key="2">
    <source>
        <dbReference type="ARBA" id="ARBA00022679"/>
    </source>
</evidence>
<dbReference type="GO" id="GO:0008690">
    <property type="term" value="F:3-deoxy-manno-octulosonate cytidylyltransferase activity"/>
    <property type="evidence" value="ECO:0007669"/>
    <property type="project" value="UniProtKB-EC"/>
</dbReference>